<dbReference type="Gene3D" id="3.40.190.10">
    <property type="entry name" value="Periplasmic binding protein-like II"/>
    <property type="match status" value="2"/>
</dbReference>
<protein>
    <recommendedName>
        <fullName evidence="2">Solute-binding protein family 3/N-terminal domain-containing protein</fullName>
    </recommendedName>
</protein>
<evidence type="ECO:0000313" key="3">
    <source>
        <dbReference type="EMBL" id="KKO08122.1"/>
    </source>
</evidence>
<organism evidence="3">
    <name type="scientific">marine sediment metagenome</name>
    <dbReference type="NCBI Taxonomy" id="412755"/>
    <lineage>
        <taxon>unclassified sequences</taxon>
        <taxon>metagenomes</taxon>
        <taxon>ecological metagenomes</taxon>
    </lineage>
</organism>
<dbReference type="EMBL" id="LAZR01000010">
    <property type="protein sequence ID" value="KKO08122.1"/>
    <property type="molecule type" value="Genomic_DNA"/>
</dbReference>
<comment type="caution">
    <text evidence="3">The sequence shown here is derived from an EMBL/GenBank/DDBJ whole genome shotgun (WGS) entry which is preliminary data.</text>
</comment>
<dbReference type="InterPro" id="IPR001638">
    <property type="entry name" value="Solute-binding_3/MltF_N"/>
</dbReference>
<feature type="domain" description="Solute-binding protein family 3/N-terminal" evidence="2">
    <location>
        <begin position="20"/>
        <end position="243"/>
    </location>
</feature>
<dbReference type="Pfam" id="PF00497">
    <property type="entry name" value="SBP_bac_3"/>
    <property type="match status" value="1"/>
</dbReference>
<dbReference type="SUPFAM" id="SSF53850">
    <property type="entry name" value="Periplasmic binding protein-like II"/>
    <property type="match status" value="1"/>
</dbReference>
<evidence type="ECO:0000259" key="2">
    <source>
        <dbReference type="SMART" id="SM00062"/>
    </source>
</evidence>
<dbReference type="PANTHER" id="PTHR35936:SF25">
    <property type="entry name" value="ABC TRANSPORTER SUBSTRATE-BINDING PROTEIN"/>
    <property type="match status" value="1"/>
</dbReference>
<gene>
    <name evidence="3" type="ORF">LCGC14_0048170</name>
</gene>
<dbReference type="SMART" id="SM00062">
    <property type="entry name" value="PBPb"/>
    <property type="match status" value="1"/>
</dbReference>
<sequence>MRAQLFLLLLLIPELSLATSLKVVSEAWAPYIFEQDGELRGIDYETVQQVLARLGHSSEWELVPWKRAMLSVSSGRADAILDILPTSARRQQLIFPAEYLSRNDSVLFYARKHPHPYNNLQSLRGLTLGVAPGYSYGSPAFMAADYFTREAAPSIEANLLKLLSQRIDLAVVDRRAGLHVRKQLNLQEQIGFDPQPIGSGKLYLAFHRGEGKLELSQAFSAELTQFKGSENYQRILTKYGLQESEN</sequence>
<evidence type="ECO:0000256" key="1">
    <source>
        <dbReference type="ARBA" id="ARBA00022729"/>
    </source>
</evidence>
<keyword evidence="1" id="KW-0732">Signal</keyword>
<accession>A0A0F9Y815</accession>
<dbReference type="AlphaFoldDB" id="A0A0F9Y815"/>
<reference evidence="3" key="1">
    <citation type="journal article" date="2015" name="Nature">
        <title>Complex archaea that bridge the gap between prokaryotes and eukaryotes.</title>
        <authorList>
            <person name="Spang A."/>
            <person name="Saw J.H."/>
            <person name="Jorgensen S.L."/>
            <person name="Zaremba-Niedzwiedzka K."/>
            <person name="Martijn J."/>
            <person name="Lind A.E."/>
            <person name="van Eijk R."/>
            <person name="Schleper C."/>
            <person name="Guy L."/>
            <person name="Ettema T.J."/>
        </authorList>
    </citation>
    <scope>NUCLEOTIDE SEQUENCE</scope>
</reference>
<proteinExistence type="predicted"/>
<name>A0A0F9Y815_9ZZZZ</name>
<dbReference type="PANTHER" id="PTHR35936">
    <property type="entry name" value="MEMBRANE-BOUND LYTIC MUREIN TRANSGLYCOSYLASE F"/>
    <property type="match status" value="1"/>
</dbReference>